<keyword evidence="2" id="KW-0489">Methyltransferase</keyword>
<dbReference type="GO" id="GO:0032259">
    <property type="term" value="P:methylation"/>
    <property type="evidence" value="ECO:0007669"/>
    <property type="project" value="UniProtKB-KW"/>
</dbReference>
<dbReference type="Proteomes" id="UP000614469">
    <property type="component" value="Unassembled WGS sequence"/>
</dbReference>
<name>A0A8J6TIJ4_9CHLR</name>
<feature type="domain" description="Methyltransferase type 11" evidence="1">
    <location>
        <begin position="54"/>
        <end position="152"/>
    </location>
</feature>
<comment type="caution">
    <text evidence="2">The sequence shown here is derived from an EMBL/GenBank/DDBJ whole genome shotgun (WGS) entry which is preliminary data.</text>
</comment>
<dbReference type="Pfam" id="PF08241">
    <property type="entry name" value="Methyltransf_11"/>
    <property type="match status" value="1"/>
</dbReference>
<dbReference type="AlphaFoldDB" id="A0A8J6TIJ4"/>
<gene>
    <name evidence="2" type="ORF">H8E29_11245</name>
</gene>
<dbReference type="InterPro" id="IPR029063">
    <property type="entry name" value="SAM-dependent_MTases_sf"/>
</dbReference>
<protein>
    <submittedName>
        <fullName evidence="2">Class I SAM-dependent methyltransferase</fullName>
    </submittedName>
</protein>
<proteinExistence type="predicted"/>
<dbReference type="GO" id="GO:0008757">
    <property type="term" value="F:S-adenosylmethionine-dependent methyltransferase activity"/>
    <property type="evidence" value="ECO:0007669"/>
    <property type="project" value="InterPro"/>
</dbReference>
<dbReference type="SUPFAM" id="SSF53335">
    <property type="entry name" value="S-adenosyl-L-methionine-dependent methyltransferases"/>
    <property type="match status" value="1"/>
</dbReference>
<evidence type="ECO:0000259" key="1">
    <source>
        <dbReference type="Pfam" id="PF08241"/>
    </source>
</evidence>
<dbReference type="Gene3D" id="3.40.50.150">
    <property type="entry name" value="Vaccinia Virus protein VP39"/>
    <property type="match status" value="1"/>
</dbReference>
<dbReference type="InterPro" id="IPR013216">
    <property type="entry name" value="Methyltransf_11"/>
</dbReference>
<evidence type="ECO:0000313" key="2">
    <source>
        <dbReference type="EMBL" id="MBC8335835.1"/>
    </source>
</evidence>
<dbReference type="PANTHER" id="PTHR43591">
    <property type="entry name" value="METHYLTRANSFERASE"/>
    <property type="match status" value="1"/>
</dbReference>
<dbReference type="EMBL" id="JACNJN010000124">
    <property type="protein sequence ID" value="MBC8335835.1"/>
    <property type="molecule type" value="Genomic_DNA"/>
</dbReference>
<evidence type="ECO:0000313" key="3">
    <source>
        <dbReference type="Proteomes" id="UP000614469"/>
    </source>
</evidence>
<accession>A0A8J6TIJ4</accession>
<reference evidence="2 3" key="1">
    <citation type="submission" date="2020-08" db="EMBL/GenBank/DDBJ databases">
        <title>Bridging the membrane lipid divide: bacteria of the FCB group superphylum have the potential to synthesize archaeal ether lipids.</title>
        <authorList>
            <person name="Villanueva L."/>
            <person name="Von Meijenfeldt F.A.B."/>
            <person name="Westbye A.B."/>
            <person name="Yadav S."/>
            <person name="Hopmans E.C."/>
            <person name="Dutilh B.E."/>
            <person name="Sinninghe Damste J.S."/>
        </authorList>
    </citation>
    <scope>NUCLEOTIDE SEQUENCE [LARGE SCALE GENOMIC DNA]</scope>
    <source>
        <strain evidence="2">NIOZ-UU36</strain>
    </source>
</reference>
<sequence length="239" mass="26493">MTDKKNIIQAFTNMAPRYEKIVDSELQNFWGWSYRGVVDSLFEDISVNGKDIILDIATGTGVIPDRLLKNGIDGNRIHGLDITRAMLEHAQLRLNGGNGQKPINLTCASAMEMPYANASFTIAVCGLATHHMSVEILLSETCRILRRGGKLTIADAGGMLYWKIPGIKLLLKIAAFIYFSITDDPSRAWSEADAVSNVRSKEEWSSLLSKNGFEDISIVTLISKFSWISSPLIIKAEKR</sequence>
<dbReference type="PANTHER" id="PTHR43591:SF110">
    <property type="entry name" value="RHODANESE DOMAIN-CONTAINING PROTEIN"/>
    <property type="match status" value="1"/>
</dbReference>
<dbReference type="CDD" id="cd02440">
    <property type="entry name" value="AdoMet_MTases"/>
    <property type="match status" value="1"/>
</dbReference>
<keyword evidence="2" id="KW-0808">Transferase</keyword>
<organism evidence="2 3">
    <name type="scientific">Candidatus Desulfolinea nitratireducens</name>
    <dbReference type="NCBI Taxonomy" id="2841698"/>
    <lineage>
        <taxon>Bacteria</taxon>
        <taxon>Bacillati</taxon>
        <taxon>Chloroflexota</taxon>
        <taxon>Anaerolineae</taxon>
        <taxon>Anaerolineales</taxon>
        <taxon>Anaerolineales incertae sedis</taxon>
        <taxon>Candidatus Desulfolinea</taxon>
    </lineage>
</organism>